<reference evidence="1" key="1">
    <citation type="submission" date="2014-09" db="EMBL/GenBank/DDBJ databases">
        <authorList>
            <person name="Magalhaes I.L.F."/>
            <person name="Oliveira U."/>
            <person name="Santos F.R."/>
            <person name="Vidigal T.H.D.A."/>
            <person name="Brescovit A.D."/>
            <person name="Santos A.J."/>
        </authorList>
    </citation>
    <scope>NUCLEOTIDE SEQUENCE</scope>
    <source>
        <tissue evidence="1">Shoot tissue taken approximately 20 cm above the soil surface</tissue>
    </source>
</reference>
<evidence type="ECO:0000313" key="1">
    <source>
        <dbReference type="EMBL" id="JAE33155.1"/>
    </source>
</evidence>
<reference evidence="1" key="2">
    <citation type="journal article" date="2015" name="Data Brief">
        <title>Shoot transcriptome of the giant reed, Arundo donax.</title>
        <authorList>
            <person name="Barrero R.A."/>
            <person name="Guerrero F.D."/>
            <person name="Moolhuijzen P."/>
            <person name="Goolsby J.A."/>
            <person name="Tidwell J."/>
            <person name="Bellgard S.E."/>
            <person name="Bellgard M.I."/>
        </authorList>
    </citation>
    <scope>NUCLEOTIDE SEQUENCE</scope>
    <source>
        <tissue evidence="1">Shoot tissue taken approximately 20 cm above the soil surface</tissue>
    </source>
</reference>
<accession>A0A0A9H7L0</accession>
<organism evidence="1">
    <name type="scientific">Arundo donax</name>
    <name type="common">Giant reed</name>
    <name type="synonym">Donax arundinaceus</name>
    <dbReference type="NCBI Taxonomy" id="35708"/>
    <lineage>
        <taxon>Eukaryota</taxon>
        <taxon>Viridiplantae</taxon>
        <taxon>Streptophyta</taxon>
        <taxon>Embryophyta</taxon>
        <taxon>Tracheophyta</taxon>
        <taxon>Spermatophyta</taxon>
        <taxon>Magnoliopsida</taxon>
        <taxon>Liliopsida</taxon>
        <taxon>Poales</taxon>
        <taxon>Poaceae</taxon>
        <taxon>PACMAD clade</taxon>
        <taxon>Arundinoideae</taxon>
        <taxon>Arundineae</taxon>
        <taxon>Arundo</taxon>
    </lineage>
</organism>
<sequence>MLTQMLMIGVRVRSRSYSRTYACAGVSSHHLFLHWEHQCTFTNHLLDKLPSSRCPGSD</sequence>
<dbReference type="EMBL" id="GBRH01164741">
    <property type="protein sequence ID" value="JAE33155.1"/>
    <property type="molecule type" value="Transcribed_RNA"/>
</dbReference>
<name>A0A0A9H7L0_ARUDO</name>
<protein>
    <submittedName>
        <fullName evidence="1">Uncharacterized protein</fullName>
    </submittedName>
</protein>
<proteinExistence type="predicted"/>
<dbReference type="AlphaFoldDB" id="A0A0A9H7L0"/>